<dbReference type="RefSeq" id="WP_203668117.1">
    <property type="nucleotide sequence ID" value="NZ_BONO01000009.1"/>
</dbReference>
<sequence length="536" mass="56411">MRSHDKVFWGWWAVLFLLSSLWALANPLMASPDEPAHTVKAAAVARGQLLGEDTPGGTAVDVPYFYNLVTAYPTCYMFVPDEPAGCDLVPTEELDAPTGAVTPAGRYNPLYYSIVGLPTLLPEGDGALYAMRLLSAALTTFFVALGLRALAQTGPAPWAVPGLAGALTPMVVFLTSTVNPAAIEITAAFALWSLLLALLRHPDPALVRSRMWWVALATTFFVNARGLSLLYCAVLVAVVLLVSPWRSFLDVVRTRAAWPPLAVVVLACVAAAGWVFGTNSLGSGDAVNHPDLTFVPAAKLTFFAWDGFVLNMVGQFGWMDTPLEGWVLMAFAAGSAFVVLAALAVGRWRERAGIVAVAAATFALPVVVHASQAHFLGFIWQGRYILPVAIGVPVVAAYVLHRRSHDVPAAWAAAVRRIGAKVAVVLGSLLAFVQLAAFLENLHRYVNGERGGWFSLAPDAWLPPVPLALLLPLGLVATVAYGAVIAWSAWLATPAPADTGDGDHARGDGGVGSAAAGESGTAGPGRTAVGPVGTRR</sequence>
<feature type="region of interest" description="Disordered" evidence="1">
    <location>
        <begin position="500"/>
        <end position="536"/>
    </location>
</feature>
<reference evidence="4" key="1">
    <citation type="submission" date="2021-01" db="EMBL/GenBank/DDBJ databases">
        <title>Whole genome shotgun sequence of Cellulomonas pakistanensis NBRC 110800.</title>
        <authorList>
            <person name="Komaki H."/>
            <person name="Tamura T."/>
        </authorList>
    </citation>
    <scope>NUCLEOTIDE SEQUENCE</scope>
    <source>
        <strain evidence="4">NBRC 110800</strain>
    </source>
</reference>
<accession>A0A919U5I0</accession>
<feature type="transmembrane region" description="Helical" evidence="2">
    <location>
        <begin position="352"/>
        <end position="372"/>
    </location>
</feature>
<feature type="transmembrane region" description="Helical" evidence="2">
    <location>
        <begin position="211"/>
        <end position="244"/>
    </location>
</feature>
<keyword evidence="5" id="KW-1185">Reference proteome</keyword>
<feature type="compositionally biased region" description="Low complexity" evidence="1">
    <location>
        <begin position="513"/>
        <end position="525"/>
    </location>
</feature>
<feature type="transmembrane region" description="Helical" evidence="2">
    <location>
        <begin position="467"/>
        <end position="490"/>
    </location>
</feature>
<dbReference type="InterPro" id="IPR018674">
    <property type="entry name" value="DUF2142_membrane"/>
</dbReference>
<keyword evidence="2" id="KW-1133">Transmembrane helix</keyword>
<feature type="transmembrane region" description="Helical" evidence="2">
    <location>
        <begin position="158"/>
        <end position="175"/>
    </location>
</feature>
<organism evidence="4 5">
    <name type="scientific">Cellulomonas pakistanensis</name>
    <dbReference type="NCBI Taxonomy" id="992287"/>
    <lineage>
        <taxon>Bacteria</taxon>
        <taxon>Bacillati</taxon>
        <taxon>Actinomycetota</taxon>
        <taxon>Actinomycetes</taxon>
        <taxon>Micrococcales</taxon>
        <taxon>Cellulomonadaceae</taxon>
        <taxon>Cellulomonas</taxon>
    </lineage>
</organism>
<evidence type="ECO:0000313" key="4">
    <source>
        <dbReference type="EMBL" id="GIG36084.1"/>
    </source>
</evidence>
<evidence type="ECO:0000256" key="3">
    <source>
        <dbReference type="SAM" id="SignalP"/>
    </source>
</evidence>
<feature type="transmembrane region" description="Helical" evidence="2">
    <location>
        <begin position="297"/>
        <end position="319"/>
    </location>
</feature>
<feature type="transmembrane region" description="Helical" evidence="2">
    <location>
        <begin position="384"/>
        <end position="401"/>
    </location>
</feature>
<dbReference type="Proteomes" id="UP000642125">
    <property type="component" value="Unassembled WGS sequence"/>
</dbReference>
<evidence type="ECO:0000313" key="5">
    <source>
        <dbReference type="Proteomes" id="UP000642125"/>
    </source>
</evidence>
<feature type="signal peptide" evidence="3">
    <location>
        <begin position="1"/>
        <end position="25"/>
    </location>
</feature>
<keyword evidence="3" id="KW-0732">Signal</keyword>
<name>A0A919U5I0_9CELL</name>
<feature type="transmembrane region" description="Helical" evidence="2">
    <location>
        <begin position="325"/>
        <end position="345"/>
    </location>
</feature>
<evidence type="ECO:0000256" key="2">
    <source>
        <dbReference type="SAM" id="Phobius"/>
    </source>
</evidence>
<evidence type="ECO:0000256" key="1">
    <source>
        <dbReference type="SAM" id="MobiDB-lite"/>
    </source>
</evidence>
<keyword evidence="2" id="KW-0472">Membrane</keyword>
<dbReference type="AlphaFoldDB" id="A0A919U5I0"/>
<gene>
    <name evidence="4" type="ORF">Cpa01nite_14650</name>
</gene>
<protein>
    <recommendedName>
        <fullName evidence="6">DUF2142 domain-containing protein</fullName>
    </recommendedName>
</protein>
<keyword evidence="2" id="KW-0812">Transmembrane</keyword>
<feature type="transmembrane region" description="Helical" evidence="2">
    <location>
        <begin position="181"/>
        <end position="199"/>
    </location>
</feature>
<proteinExistence type="predicted"/>
<feature type="transmembrane region" description="Helical" evidence="2">
    <location>
        <begin position="256"/>
        <end position="276"/>
    </location>
</feature>
<feature type="transmembrane region" description="Helical" evidence="2">
    <location>
        <begin position="422"/>
        <end position="439"/>
    </location>
</feature>
<comment type="caution">
    <text evidence="4">The sequence shown here is derived from an EMBL/GenBank/DDBJ whole genome shotgun (WGS) entry which is preliminary data.</text>
</comment>
<evidence type="ECO:0008006" key="6">
    <source>
        <dbReference type="Google" id="ProtNLM"/>
    </source>
</evidence>
<dbReference type="EMBL" id="BONO01000009">
    <property type="protein sequence ID" value="GIG36084.1"/>
    <property type="molecule type" value="Genomic_DNA"/>
</dbReference>
<feature type="chain" id="PRO_5039402567" description="DUF2142 domain-containing protein" evidence="3">
    <location>
        <begin position="26"/>
        <end position="536"/>
    </location>
</feature>
<feature type="transmembrane region" description="Helical" evidence="2">
    <location>
        <begin position="129"/>
        <end position="151"/>
    </location>
</feature>
<dbReference type="Pfam" id="PF09913">
    <property type="entry name" value="DUF2142"/>
    <property type="match status" value="1"/>
</dbReference>